<organism evidence="1">
    <name type="scientific">viral metagenome</name>
    <dbReference type="NCBI Taxonomy" id="1070528"/>
    <lineage>
        <taxon>unclassified sequences</taxon>
        <taxon>metagenomes</taxon>
        <taxon>organismal metagenomes</taxon>
    </lineage>
</organism>
<dbReference type="EMBL" id="MN739512">
    <property type="protein sequence ID" value="QHT09469.1"/>
    <property type="molecule type" value="Genomic_DNA"/>
</dbReference>
<dbReference type="InterPro" id="IPR036844">
    <property type="entry name" value="Hint_dom_sf"/>
</dbReference>
<name>A0A6C0D0P5_9ZZZZ</name>
<proteinExistence type="predicted"/>
<sequence length="436" mass="48804">MTSTFSNVLSHEDIHYLNTLPEVLEAKAKLNTNNKVYFQISITDSIRDALLTNLGLDLTNIDKIPMRWIKGDTEPHVDVGSSTFDRSYLVYLNNNDGSFVVDNREYPIVENTGFVFPEQIVHKTVNTGITPRLLIGPMNEMGMSVGGLGGGGNTTTKGTIYYNSQSDAISYFVNDNANSNIPPAIALDSTTNFIVGYLNSGSINGYTSWGIYYYDIDNSNASSAILASGPYQNGDDIRTVLGLNGNQYNFGLYPILNGNNLVCFAEGTKILCLDNDKEVYIPIENIRKGTLVKTLKHEYLPVDAIGKRTMHHHGNSDRIKDQLYKCTPKNYPELMEDLVITGCHCILVDKFKDEKQRDAVCNTLGKIYITDDKYRLPACVDERADVYDCKGEFTIYHLALENEKYFSNYAIYANGLLVETCSKRYLRELSGMTLIE</sequence>
<protein>
    <submittedName>
        <fullName evidence="1">Uncharacterized protein</fullName>
    </submittedName>
</protein>
<reference evidence="1" key="1">
    <citation type="journal article" date="2020" name="Nature">
        <title>Giant virus diversity and host interactions through global metagenomics.</title>
        <authorList>
            <person name="Schulz F."/>
            <person name="Roux S."/>
            <person name="Paez-Espino D."/>
            <person name="Jungbluth S."/>
            <person name="Walsh D.A."/>
            <person name="Denef V.J."/>
            <person name="McMahon K.D."/>
            <person name="Konstantinidis K.T."/>
            <person name="Eloe-Fadrosh E.A."/>
            <person name="Kyrpides N.C."/>
            <person name="Woyke T."/>
        </authorList>
    </citation>
    <scope>NUCLEOTIDE SEQUENCE</scope>
    <source>
        <strain evidence="1">GVMAG-M-3300023174-102</strain>
    </source>
</reference>
<dbReference type="AlphaFoldDB" id="A0A6C0D0P5"/>
<accession>A0A6C0D0P5</accession>
<evidence type="ECO:0000313" key="1">
    <source>
        <dbReference type="EMBL" id="QHT09469.1"/>
    </source>
</evidence>
<dbReference type="SUPFAM" id="SSF51294">
    <property type="entry name" value="Hedgehog/intein (Hint) domain"/>
    <property type="match status" value="1"/>
</dbReference>